<dbReference type="Pfam" id="PF07715">
    <property type="entry name" value="Plug"/>
    <property type="match status" value="1"/>
</dbReference>
<evidence type="ECO:0000256" key="1">
    <source>
        <dbReference type="ARBA" id="ARBA00004571"/>
    </source>
</evidence>
<dbReference type="InterPro" id="IPR037066">
    <property type="entry name" value="Plug_dom_sf"/>
</dbReference>
<accession>A0ABS9J532</accession>
<dbReference type="Pfam" id="PF13715">
    <property type="entry name" value="CarbopepD_reg_2"/>
    <property type="match status" value="1"/>
</dbReference>
<dbReference type="NCBIfam" id="TIGR04057">
    <property type="entry name" value="SusC_RagA_signa"/>
    <property type="match status" value="1"/>
</dbReference>
<evidence type="ECO:0000313" key="11">
    <source>
        <dbReference type="Proteomes" id="UP000829517"/>
    </source>
</evidence>
<evidence type="ECO:0000256" key="6">
    <source>
        <dbReference type="ARBA" id="ARBA00023237"/>
    </source>
</evidence>
<protein>
    <submittedName>
        <fullName evidence="10">SusC/RagA family TonB-linked outer membrane protein</fullName>
    </submittedName>
</protein>
<keyword evidence="3 7" id="KW-1134">Transmembrane beta strand</keyword>
<evidence type="ECO:0000259" key="9">
    <source>
        <dbReference type="Pfam" id="PF07715"/>
    </source>
</evidence>
<dbReference type="SUPFAM" id="SSF49464">
    <property type="entry name" value="Carboxypeptidase regulatory domain-like"/>
    <property type="match status" value="1"/>
</dbReference>
<dbReference type="InterPro" id="IPR023996">
    <property type="entry name" value="TonB-dep_OMP_SusC/RagA"/>
</dbReference>
<evidence type="ECO:0000256" key="7">
    <source>
        <dbReference type="PROSITE-ProRule" id="PRU01360"/>
    </source>
</evidence>
<keyword evidence="6 7" id="KW-0998">Cell outer membrane</keyword>
<keyword evidence="8" id="KW-0732">Signal</keyword>
<keyword evidence="5 7" id="KW-0472">Membrane</keyword>
<evidence type="ECO:0000313" key="10">
    <source>
        <dbReference type="EMBL" id="MCF8715520.1"/>
    </source>
</evidence>
<reference evidence="10 11" key="1">
    <citation type="submission" date="2021-01" db="EMBL/GenBank/DDBJ databases">
        <title>Genome sequencing of Joostella atrarenae M1-2 (= KCTC 23194).</title>
        <authorList>
            <person name="Zakaria M.R."/>
            <person name="Lam M.Q."/>
            <person name="Chong C.S."/>
        </authorList>
    </citation>
    <scope>NUCLEOTIDE SEQUENCE [LARGE SCALE GENOMIC DNA]</scope>
    <source>
        <strain evidence="10 11">M1-2</strain>
    </source>
</reference>
<keyword evidence="4 7" id="KW-0812">Transmembrane</keyword>
<dbReference type="RefSeq" id="WP_236959484.1">
    <property type="nucleotide sequence ID" value="NZ_JAETXX010000007.1"/>
</dbReference>
<feature type="domain" description="TonB-dependent receptor plug" evidence="9">
    <location>
        <begin position="116"/>
        <end position="242"/>
    </location>
</feature>
<dbReference type="InterPro" id="IPR023997">
    <property type="entry name" value="TonB-dep_OMP_SusC/RagA_CS"/>
</dbReference>
<dbReference type="SUPFAM" id="SSF56935">
    <property type="entry name" value="Porins"/>
    <property type="match status" value="1"/>
</dbReference>
<comment type="similarity">
    <text evidence="7">Belongs to the TonB-dependent receptor family.</text>
</comment>
<dbReference type="Gene3D" id="2.170.130.10">
    <property type="entry name" value="TonB-dependent receptor, plug domain"/>
    <property type="match status" value="1"/>
</dbReference>
<evidence type="ECO:0000256" key="2">
    <source>
        <dbReference type="ARBA" id="ARBA00022448"/>
    </source>
</evidence>
<feature type="chain" id="PRO_5046740885" evidence="8">
    <location>
        <begin position="23"/>
        <end position="1073"/>
    </location>
</feature>
<gene>
    <name evidence="10" type="ORF">JM658_11855</name>
</gene>
<keyword evidence="2 7" id="KW-0813">Transport</keyword>
<comment type="subcellular location">
    <subcellularLocation>
        <location evidence="1 7">Cell outer membrane</location>
        <topology evidence="1 7">Multi-pass membrane protein</topology>
    </subcellularLocation>
</comment>
<dbReference type="Proteomes" id="UP000829517">
    <property type="component" value="Unassembled WGS sequence"/>
</dbReference>
<dbReference type="InterPro" id="IPR039426">
    <property type="entry name" value="TonB-dep_rcpt-like"/>
</dbReference>
<feature type="signal peptide" evidence="8">
    <location>
        <begin position="1"/>
        <end position="22"/>
    </location>
</feature>
<dbReference type="InterPro" id="IPR008969">
    <property type="entry name" value="CarboxyPept-like_regulatory"/>
</dbReference>
<proteinExistence type="inferred from homology"/>
<dbReference type="PROSITE" id="PS52016">
    <property type="entry name" value="TONB_DEPENDENT_REC_3"/>
    <property type="match status" value="1"/>
</dbReference>
<evidence type="ECO:0000256" key="8">
    <source>
        <dbReference type="SAM" id="SignalP"/>
    </source>
</evidence>
<evidence type="ECO:0000256" key="4">
    <source>
        <dbReference type="ARBA" id="ARBA00022692"/>
    </source>
</evidence>
<evidence type="ECO:0000256" key="3">
    <source>
        <dbReference type="ARBA" id="ARBA00022452"/>
    </source>
</evidence>
<dbReference type="Gene3D" id="2.60.40.1120">
    <property type="entry name" value="Carboxypeptidase-like, regulatory domain"/>
    <property type="match status" value="1"/>
</dbReference>
<comment type="caution">
    <text evidence="10">The sequence shown here is derived from an EMBL/GenBank/DDBJ whole genome shotgun (WGS) entry which is preliminary data.</text>
</comment>
<keyword evidence="11" id="KW-1185">Reference proteome</keyword>
<sequence length="1073" mass="118060">MKKLFFTFFYFLLCLHIGLAQEKNITGIVTDFESGMPIPGATVVEVGTSNGVTTDFDGKFSIDVMATSNIEVSYLGFSQQTIDVGSQVFFEILLKAESSSLSEVVVTALGIKREKKAIGYAMDQLSSEQINSTGEPNVLLNLSAKAPGVQVSGSANGVDGSPRVIIRGVTSLSSDNQPLYVLDGLPLLSNRSLSESIFTSSSGASDLGNPISDINPNDIESISILKGASASALYGSRGANGVVMITTKKGNKGQKGWGANFSSSTTIQDPLILPRPQLKYGQGFDGEYEYVDGNGFGVNESTTNLWGPEFLGQPIAQWNPENGDAIVKPWLPYGANNLDNFFESGHTIQNNLSLSYVDEKSNARLSLGHQNIEGIAPNTGLERITGSFNSNFQLGEDLSLTFVATGSTMDSDNRTFYGGSGALWQALFIPTNIDIRDLKDYKDELGNKKSFYEGGPNPYWDLYENQNPVNRDRFSYNIGLTYNLLESLSIQGNIFKDTNIYEYERVQAKHLYNQGSYQEGLDVNKELNTDIRVTFNNSIFKDFDYNMMVGAASRRQSSNNKYSSTDGGLLVRDVYNLGNSAKQPLVSNRTSEKEVNSIFGSIEVDYNNFVFLTVTGRNDWSSTLPSEDWSFFYPSISSGIILSEIFNFQDSFNNYFKLRASWAKVGNDTQPYALSRYINRNSSSFNGQPVLGIDNVIPATSLKPEESVSYELGGELYFLNSRVKLDIAYYENESSNQLIRIENAWERGARYAFINAGTITNKGVEVKLDLGLIQSPEFKWDVSLNWSMNDGVVSGFPSDLVDFKHIAAWSGPEIRATNGEPYGHIVGFEYFRDSQEALNNVPNMSDDFIAYGYTAEDNIYGTGEVLTRDGMPMHNVWRGTRDLGAIAPLDWSSGITNTFSYKNFGMSFLFDVRKGGHVISTTYQSMSLSGMNPDSAGVNDNGIPVRESIDQGGGYIFDGVDVETGQENSVAVNSQDLFSNYNYPTSELMRSATNIKLKELSFSYRFDSNIVDRLGISGMSLSLVGRNLWLIKNNLDGIDTETANMGSLNNGTGFEYGSLPNTRSMGITLSVDF</sequence>
<dbReference type="EMBL" id="JAETXX010000007">
    <property type="protein sequence ID" value="MCF8715520.1"/>
    <property type="molecule type" value="Genomic_DNA"/>
</dbReference>
<dbReference type="InterPro" id="IPR012910">
    <property type="entry name" value="Plug_dom"/>
</dbReference>
<dbReference type="Gene3D" id="2.40.170.20">
    <property type="entry name" value="TonB-dependent receptor, beta-barrel domain"/>
    <property type="match status" value="1"/>
</dbReference>
<dbReference type="NCBIfam" id="TIGR04056">
    <property type="entry name" value="OMP_RagA_SusC"/>
    <property type="match status" value="1"/>
</dbReference>
<organism evidence="10 11">
    <name type="scientific">Joostella atrarenae</name>
    <dbReference type="NCBI Taxonomy" id="679257"/>
    <lineage>
        <taxon>Bacteria</taxon>
        <taxon>Pseudomonadati</taxon>
        <taxon>Bacteroidota</taxon>
        <taxon>Flavobacteriia</taxon>
        <taxon>Flavobacteriales</taxon>
        <taxon>Flavobacteriaceae</taxon>
        <taxon>Joostella</taxon>
    </lineage>
</organism>
<evidence type="ECO:0000256" key="5">
    <source>
        <dbReference type="ARBA" id="ARBA00023136"/>
    </source>
</evidence>
<dbReference type="InterPro" id="IPR036942">
    <property type="entry name" value="Beta-barrel_TonB_sf"/>
</dbReference>
<name>A0ABS9J532_9FLAO</name>